<reference evidence="5 6" key="2">
    <citation type="submission" date="2015-01" db="EMBL/GenBank/DDBJ databases">
        <authorList>
            <consortium name="NBRP consortium"/>
            <person name="Sawabe T."/>
            <person name="Meirelles P."/>
            <person name="Feng G."/>
            <person name="Sayaka M."/>
            <person name="Hattori M."/>
            <person name="Ohkuma M."/>
        </authorList>
    </citation>
    <scope>NUCLEOTIDE SEQUENCE [LARGE SCALE GENOMIC DNA]</scope>
    <source>
        <strain evidence="6">JCM 19231</strain>
    </source>
</reference>
<dbReference type="SMART" id="SM00342">
    <property type="entry name" value="HTH_ARAC"/>
    <property type="match status" value="1"/>
</dbReference>
<dbReference type="SUPFAM" id="SSF46689">
    <property type="entry name" value="Homeodomain-like"/>
    <property type="match status" value="1"/>
</dbReference>
<dbReference type="PANTHER" id="PTHR47894:SF4">
    <property type="entry name" value="HTH-TYPE TRANSCRIPTIONAL REGULATOR GADX"/>
    <property type="match status" value="1"/>
</dbReference>
<dbReference type="InterPro" id="IPR009057">
    <property type="entry name" value="Homeodomain-like_sf"/>
</dbReference>
<name>A0A0B8P2P5_9VIBR</name>
<reference evidence="5 6" key="1">
    <citation type="submission" date="2015-01" db="EMBL/GenBank/DDBJ databases">
        <title>Vibrio sp. C1 JCM 19231 whole genome shotgun sequence.</title>
        <authorList>
            <person name="Sawabe T."/>
            <person name="Meirelles P."/>
            <person name="Feng G."/>
            <person name="Sayaka M."/>
            <person name="Hattori M."/>
            <person name="Ohkuma M."/>
        </authorList>
    </citation>
    <scope>NUCLEOTIDE SEQUENCE [LARGE SCALE GENOMIC DNA]</scope>
    <source>
        <strain evidence="6">JCM 19231</strain>
    </source>
</reference>
<dbReference type="RefSeq" id="WP_261837018.1">
    <property type="nucleotide sequence ID" value="NZ_AP024882.1"/>
</dbReference>
<keyword evidence="1" id="KW-0805">Transcription regulation</keyword>
<evidence type="ECO:0000313" key="5">
    <source>
        <dbReference type="EMBL" id="GAM57583.1"/>
    </source>
</evidence>
<dbReference type="EMBL" id="BBRZ01000058">
    <property type="protein sequence ID" value="GAM57583.1"/>
    <property type="molecule type" value="Genomic_DNA"/>
</dbReference>
<dbReference type="Pfam" id="PF12833">
    <property type="entry name" value="HTH_18"/>
    <property type="match status" value="1"/>
</dbReference>
<proteinExistence type="predicted"/>
<keyword evidence="2" id="KW-0238">DNA-binding</keyword>
<dbReference type="PRINTS" id="PR00032">
    <property type="entry name" value="HTHARAC"/>
</dbReference>
<feature type="domain" description="HTH araC/xylS-type" evidence="4">
    <location>
        <begin position="236"/>
        <end position="334"/>
    </location>
</feature>
<accession>A0A0B8P2P5</accession>
<evidence type="ECO:0000256" key="2">
    <source>
        <dbReference type="ARBA" id="ARBA00023125"/>
    </source>
</evidence>
<keyword evidence="6" id="KW-1185">Reference proteome</keyword>
<dbReference type="GO" id="GO:0005829">
    <property type="term" value="C:cytosol"/>
    <property type="evidence" value="ECO:0007669"/>
    <property type="project" value="TreeGrafter"/>
</dbReference>
<evidence type="ECO:0000259" key="4">
    <source>
        <dbReference type="PROSITE" id="PS01124"/>
    </source>
</evidence>
<keyword evidence="3" id="KW-0804">Transcription</keyword>
<dbReference type="Gene3D" id="1.10.10.60">
    <property type="entry name" value="Homeodomain-like"/>
    <property type="match status" value="1"/>
</dbReference>
<dbReference type="Proteomes" id="UP000031671">
    <property type="component" value="Unassembled WGS sequence"/>
</dbReference>
<organism evidence="5 6">
    <name type="scientific">Vibrio ishigakensis</name>
    <dbReference type="NCBI Taxonomy" id="1481914"/>
    <lineage>
        <taxon>Bacteria</taxon>
        <taxon>Pseudomonadati</taxon>
        <taxon>Pseudomonadota</taxon>
        <taxon>Gammaproteobacteria</taxon>
        <taxon>Vibrionales</taxon>
        <taxon>Vibrionaceae</taxon>
        <taxon>Vibrio</taxon>
    </lineage>
</organism>
<gene>
    <name evidence="5" type="ORF">JCM19231_1524</name>
</gene>
<sequence length="337" mass="38510">MSDNQLPLIRVESAIIIIESARDFFPSSLLHKAQEFLPIPLERGTLTIPAIPENAIIHFMQQLHQHADSEDFFLYLEESMKQLAKLWPIPSSSQCNNLVSILEYNVANFQSNSSQSLLSIEKEGFEQQVTLTLSTDEHYLERYSGTAIWLELQSLMFLVQYIRRILGDEWLPLSVGLQHAEVDEVEKHVPLAHKGLFVQREVTSITLSKQDAYTPLEIEPQSVSLPELSVQSLYSEQLIAALWPYTGERKLELGVCSELLNTSKRTIQRKLQGEGMTFRDIVDKLHVRFALAVLREDRFTVADVASHLGYANSSKFIRAFKRITGLPPMQYIQKEPR</sequence>
<dbReference type="PROSITE" id="PS01124">
    <property type="entry name" value="HTH_ARAC_FAMILY_2"/>
    <property type="match status" value="1"/>
</dbReference>
<dbReference type="GO" id="GO:0000976">
    <property type="term" value="F:transcription cis-regulatory region binding"/>
    <property type="evidence" value="ECO:0007669"/>
    <property type="project" value="TreeGrafter"/>
</dbReference>
<dbReference type="AlphaFoldDB" id="A0A0B8P2P5"/>
<evidence type="ECO:0000256" key="3">
    <source>
        <dbReference type="ARBA" id="ARBA00023163"/>
    </source>
</evidence>
<comment type="caution">
    <text evidence="5">The sequence shown here is derived from an EMBL/GenBank/DDBJ whole genome shotgun (WGS) entry which is preliminary data.</text>
</comment>
<dbReference type="InterPro" id="IPR018060">
    <property type="entry name" value="HTH_AraC"/>
</dbReference>
<protein>
    <submittedName>
        <fullName evidence="5">Transcriptional regulator, araC family</fullName>
    </submittedName>
</protein>
<dbReference type="InterPro" id="IPR020449">
    <property type="entry name" value="Tscrpt_reg_AraC-type_HTH"/>
</dbReference>
<evidence type="ECO:0000256" key="1">
    <source>
        <dbReference type="ARBA" id="ARBA00023015"/>
    </source>
</evidence>
<dbReference type="GO" id="GO:0003700">
    <property type="term" value="F:DNA-binding transcription factor activity"/>
    <property type="evidence" value="ECO:0007669"/>
    <property type="project" value="InterPro"/>
</dbReference>
<evidence type="ECO:0000313" key="6">
    <source>
        <dbReference type="Proteomes" id="UP000031671"/>
    </source>
</evidence>
<dbReference type="PANTHER" id="PTHR47894">
    <property type="entry name" value="HTH-TYPE TRANSCRIPTIONAL REGULATOR GADX"/>
    <property type="match status" value="1"/>
</dbReference>